<evidence type="ECO:0000313" key="2">
    <source>
        <dbReference type="EMBL" id="MFC7234746.1"/>
    </source>
</evidence>
<proteinExistence type="predicted"/>
<dbReference type="InterPro" id="IPR000073">
    <property type="entry name" value="AB_hydrolase_1"/>
</dbReference>
<comment type="caution">
    <text evidence="2">The sequence shown here is derived from an EMBL/GenBank/DDBJ whole genome shotgun (WGS) entry which is preliminary data.</text>
</comment>
<dbReference type="AlphaFoldDB" id="A0ABD5ZNB6"/>
<reference evidence="2 3" key="1">
    <citation type="journal article" date="2019" name="Int. J. Syst. Evol. Microbiol.">
        <title>The Global Catalogue of Microorganisms (GCM) 10K type strain sequencing project: providing services to taxonomists for standard genome sequencing and annotation.</title>
        <authorList>
            <consortium name="The Broad Institute Genomics Platform"/>
            <consortium name="The Broad Institute Genome Sequencing Center for Infectious Disease"/>
            <person name="Wu L."/>
            <person name="Ma J."/>
        </authorList>
    </citation>
    <scope>NUCLEOTIDE SEQUENCE [LARGE SCALE GENOMIC DNA]</scope>
    <source>
        <strain evidence="2 3">DT85</strain>
    </source>
</reference>
<dbReference type="PANTHER" id="PTHR10992">
    <property type="entry name" value="METHYLESTERASE FAMILY MEMBER"/>
    <property type="match status" value="1"/>
</dbReference>
<dbReference type="GO" id="GO:0016787">
    <property type="term" value="F:hydrolase activity"/>
    <property type="evidence" value="ECO:0007669"/>
    <property type="project" value="UniProtKB-KW"/>
</dbReference>
<keyword evidence="2" id="KW-0378">Hydrolase</keyword>
<feature type="domain" description="AB hydrolase-1" evidence="1">
    <location>
        <begin position="4"/>
        <end position="230"/>
    </location>
</feature>
<dbReference type="RefSeq" id="WP_276235762.1">
    <property type="nucleotide sequence ID" value="NZ_CP119802.1"/>
</dbReference>
<evidence type="ECO:0000259" key="1">
    <source>
        <dbReference type="Pfam" id="PF12697"/>
    </source>
</evidence>
<organism evidence="2 3">
    <name type="scientific">Halosegnis marinus</name>
    <dbReference type="NCBI Taxonomy" id="3034023"/>
    <lineage>
        <taxon>Archaea</taxon>
        <taxon>Methanobacteriati</taxon>
        <taxon>Methanobacteriota</taxon>
        <taxon>Stenosarchaea group</taxon>
        <taxon>Halobacteria</taxon>
        <taxon>Halobacteriales</taxon>
        <taxon>Natronomonadaceae</taxon>
        <taxon>Halosegnis</taxon>
    </lineage>
</organism>
<protein>
    <submittedName>
        <fullName evidence="2">Alpha/beta fold hydrolase</fullName>
    </submittedName>
</protein>
<accession>A0ABD5ZNB6</accession>
<dbReference type="Proteomes" id="UP001596398">
    <property type="component" value="Unassembled WGS sequence"/>
</dbReference>
<dbReference type="Pfam" id="PF12697">
    <property type="entry name" value="Abhydrolase_6"/>
    <property type="match status" value="1"/>
</dbReference>
<evidence type="ECO:0000313" key="3">
    <source>
        <dbReference type="Proteomes" id="UP001596398"/>
    </source>
</evidence>
<keyword evidence="3" id="KW-1185">Reference proteome</keyword>
<dbReference type="SUPFAM" id="SSF53474">
    <property type="entry name" value="alpha/beta-Hydrolases"/>
    <property type="match status" value="1"/>
</dbReference>
<dbReference type="InterPro" id="IPR045889">
    <property type="entry name" value="MES/HNL"/>
</dbReference>
<sequence length="237" mass="24992">MTTFVLVHGAYHGAWCWHEVVPRLADRGHEAVPVELPAHGIDTTPPDAATMADYVAAVTAAIDEADGEVALVGHSMAGMVVSAAAEARPDAVGTLVYLTAYLPADGDAMFDHRVPGSPISRAFVRDEDAGVGRVERDALADLFYADCSPAQVALARSLVRGEPLGPLAEPVALTDAGHGSVRRVFVRCTEDRVITPEKQAAMVDARGVDAEYELPASHSPFLSMPERLVETLADAAA</sequence>
<dbReference type="Gene3D" id="3.40.50.1820">
    <property type="entry name" value="alpha/beta hydrolase"/>
    <property type="match status" value="1"/>
</dbReference>
<dbReference type="EMBL" id="JBHTAP010000001">
    <property type="protein sequence ID" value="MFC7234746.1"/>
    <property type="molecule type" value="Genomic_DNA"/>
</dbReference>
<gene>
    <name evidence="2" type="ORF">ACFQJ4_05360</name>
</gene>
<dbReference type="InterPro" id="IPR029058">
    <property type="entry name" value="AB_hydrolase_fold"/>
</dbReference>
<name>A0ABD5ZNB6_9EURY</name>
<dbReference type="GeneID" id="79266415"/>
<dbReference type="PANTHER" id="PTHR10992:SF1086">
    <property type="entry name" value="AB HYDROLASE-1 DOMAIN-CONTAINING PROTEIN"/>
    <property type="match status" value="1"/>
</dbReference>